<keyword evidence="10 12" id="KW-0326">Glycosidase</keyword>
<keyword evidence="8 12" id="KW-0472">Membrane</keyword>
<keyword evidence="18" id="KW-1185">Reference proteome</keyword>
<dbReference type="PANTHER" id="PTHR10412:SF11">
    <property type="entry name" value="MANNOSYL-OLIGOSACCHARIDE GLUCOSIDASE"/>
    <property type="match status" value="1"/>
</dbReference>
<evidence type="ECO:0000256" key="4">
    <source>
        <dbReference type="ARBA" id="ARBA00022801"/>
    </source>
</evidence>
<evidence type="ECO:0000259" key="14">
    <source>
        <dbReference type="Pfam" id="PF03200"/>
    </source>
</evidence>
<reference evidence="17" key="1">
    <citation type="submission" date="2020-11" db="EMBL/GenBank/DDBJ databases">
        <authorList>
            <person name="Tran Van P."/>
        </authorList>
    </citation>
    <scope>NUCLEOTIDE SEQUENCE</scope>
</reference>
<dbReference type="Gene3D" id="2.70.98.110">
    <property type="entry name" value="Glycosyl hydrolase family 63, N-terminal domain"/>
    <property type="match status" value="1"/>
</dbReference>
<dbReference type="EC" id="3.2.1.106" evidence="11 12"/>
<dbReference type="InterPro" id="IPR031335">
    <property type="entry name" value="Glyco_hydro_63_C"/>
</dbReference>
<keyword evidence="3 12" id="KW-0812">Transmembrane</keyword>
<keyword evidence="7 12" id="KW-1133">Transmembrane helix</keyword>
<feature type="domain" description="Glycosyl hydrolase family 63 N-terminal" evidence="15">
    <location>
        <begin position="160"/>
        <end position="269"/>
    </location>
</feature>
<keyword evidence="4 12" id="KW-0378">Hydrolase</keyword>
<dbReference type="EMBL" id="CAJPEV010001775">
    <property type="protein sequence ID" value="CAG0894292.1"/>
    <property type="molecule type" value="Genomic_DNA"/>
</dbReference>
<comment type="catalytic activity">
    <reaction evidence="12">
        <text>N(4)-(alpha-D-Glc-(1-&gt;2)-alpha-D-Glc-(1-&gt;3)-alpha-D-Glc-(1-&gt;3)-alpha-D-Man-(1-&gt;2)-alpha-D-Man-(1-&gt;2)-alpha-D-Man-(1-&gt;3)-[alpha-D-Man-(1-&gt;2)-alpha-D-Man-(1-&gt;3)-[alpha-D-Man-(1-&gt;2)-alpha-D-Man-(1-&gt;6)]-alpha-D-Man-(1-&gt;6)]-beta-D-Man-(1-&gt;4)-beta-D-GlcNAc-(1-&gt;4)-beta-D-GlcNAc)-L-asparaginyl-[protein] + H2O = N(4)-(alpha-D-Glc-(1-&gt;3)-alpha-D-Glc-(1-&gt;3)-alpha-D-Man-(1-&gt;2)-alpha-D-Man-(1-&gt;2)-alpha-D-Man-(1-&gt;3)-[alpha-D-Man-(1-&gt;2)-alpha-D-Man-(1-&gt;3)-[alpha-D-Man-(1-&gt;2)-alpha-D-Man-(1-&gt;6)]-alpha-D-Man-(1-&gt;6)]-beta-D-Man-(1-&gt;4)-beta-D-GlcNAc-(1-&gt;4)-beta-D-GlcNAc)-L-asparaginyl-[protein] + beta-D-glucose</text>
        <dbReference type="Rhea" id="RHEA:55988"/>
        <dbReference type="Rhea" id="RHEA-COMP:12806"/>
        <dbReference type="Rhea" id="RHEA-COMP:14355"/>
        <dbReference type="ChEBI" id="CHEBI:15377"/>
        <dbReference type="ChEBI" id="CHEBI:15903"/>
        <dbReference type="ChEBI" id="CHEBI:59082"/>
        <dbReference type="ChEBI" id="CHEBI:132537"/>
        <dbReference type="EC" id="3.2.1.106"/>
    </reaction>
</comment>
<accession>A0A7R8XD21</accession>
<evidence type="ECO:0000256" key="2">
    <source>
        <dbReference type="ARBA" id="ARBA00010833"/>
    </source>
</evidence>
<evidence type="ECO:0000313" key="17">
    <source>
        <dbReference type="EMBL" id="CAD7248278.1"/>
    </source>
</evidence>
<dbReference type="InterPro" id="IPR008928">
    <property type="entry name" value="6-hairpin_glycosidase_sf"/>
</dbReference>
<dbReference type="Proteomes" id="UP000677054">
    <property type="component" value="Unassembled WGS sequence"/>
</dbReference>
<dbReference type="SUPFAM" id="SSF48208">
    <property type="entry name" value="Six-hairpin glycosidases"/>
    <property type="match status" value="1"/>
</dbReference>
<feature type="non-terminal residue" evidence="17">
    <location>
        <position position="1"/>
    </location>
</feature>
<feature type="domain" description="Mos1 transposase HTH" evidence="16">
    <location>
        <begin position="12"/>
        <end position="47"/>
    </location>
</feature>
<evidence type="ECO:0000256" key="10">
    <source>
        <dbReference type="ARBA" id="ARBA00023295"/>
    </source>
</evidence>
<evidence type="ECO:0000256" key="6">
    <source>
        <dbReference type="ARBA" id="ARBA00022968"/>
    </source>
</evidence>
<feature type="region of interest" description="Disordered" evidence="13">
    <location>
        <begin position="60"/>
        <end position="100"/>
    </location>
</feature>
<protein>
    <recommendedName>
        <fullName evidence="11 12">Mannosyl-oligosaccharide glucosidase</fullName>
        <ecNumber evidence="11 12">3.2.1.106</ecNumber>
    </recommendedName>
</protein>
<evidence type="ECO:0000259" key="15">
    <source>
        <dbReference type="Pfam" id="PF16923"/>
    </source>
</evidence>
<dbReference type="GO" id="GO:0005789">
    <property type="term" value="C:endoplasmic reticulum membrane"/>
    <property type="evidence" value="ECO:0007669"/>
    <property type="project" value="UniProtKB-SubCell"/>
</dbReference>
<dbReference type="Pfam" id="PF17906">
    <property type="entry name" value="HTH_48"/>
    <property type="match status" value="1"/>
</dbReference>
<keyword evidence="9" id="KW-0325">Glycoprotein</keyword>
<name>A0A7R8XD21_9CRUS</name>
<dbReference type="Gene3D" id="1.50.10.10">
    <property type="match status" value="1"/>
</dbReference>
<dbReference type="GO" id="GO:0009311">
    <property type="term" value="P:oligosaccharide metabolic process"/>
    <property type="evidence" value="ECO:0007669"/>
    <property type="project" value="UniProtKB-UniRule"/>
</dbReference>
<evidence type="ECO:0000256" key="3">
    <source>
        <dbReference type="ARBA" id="ARBA00022692"/>
    </source>
</evidence>
<dbReference type="InterPro" id="IPR041426">
    <property type="entry name" value="Mos1_HTH"/>
</dbReference>
<dbReference type="GO" id="GO:0004573">
    <property type="term" value="F:Glc3Man9GlcNAc2 oligosaccharide glucosidase activity"/>
    <property type="evidence" value="ECO:0007669"/>
    <property type="project" value="UniProtKB-UniRule"/>
</dbReference>
<comment type="similarity">
    <text evidence="2 12">Belongs to the glycosyl hydrolase 63 family.</text>
</comment>
<evidence type="ECO:0000313" key="18">
    <source>
        <dbReference type="Proteomes" id="UP000677054"/>
    </source>
</evidence>
<feature type="compositionally biased region" description="Basic and acidic residues" evidence="13">
    <location>
        <begin position="66"/>
        <end position="79"/>
    </location>
</feature>
<feature type="transmembrane region" description="Helical" evidence="12">
    <location>
        <begin position="109"/>
        <end position="131"/>
    </location>
</feature>
<evidence type="ECO:0000256" key="11">
    <source>
        <dbReference type="ARBA" id="ARBA00038888"/>
    </source>
</evidence>
<dbReference type="InterPro" id="IPR004888">
    <property type="entry name" value="Glycoside_hydrolase_63"/>
</dbReference>
<organism evidence="17">
    <name type="scientific">Darwinula stevensoni</name>
    <dbReference type="NCBI Taxonomy" id="69355"/>
    <lineage>
        <taxon>Eukaryota</taxon>
        <taxon>Metazoa</taxon>
        <taxon>Ecdysozoa</taxon>
        <taxon>Arthropoda</taxon>
        <taxon>Crustacea</taxon>
        <taxon>Oligostraca</taxon>
        <taxon>Ostracoda</taxon>
        <taxon>Podocopa</taxon>
        <taxon>Podocopida</taxon>
        <taxon>Darwinulocopina</taxon>
        <taxon>Darwinuloidea</taxon>
        <taxon>Darwinulidae</taxon>
        <taxon>Darwinula</taxon>
    </lineage>
</organism>
<dbReference type="AlphaFoldDB" id="A0A7R8XD21"/>
<evidence type="ECO:0000256" key="1">
    <source>
        <dbReference type="ARBA" id="ARBA00004648"/>
    </source>
</evidence>
<evidence type="ECO:0000256" key="12">
    <source>
        <dbReference type="RuleBase" id="RU368089"/>
    </source>
</evidence>
<keyword evidence="5 12" id="KW-0256">Endoplasmic reticulum</keyword>
<gene>
    <name evidence="17" type="ORF">DSTB1V02_LOCUS8097</name>
</gene>
<evidence type="ECO:0000256" key="7">
    <source>
        <dbReference type="ARBA" id="ARBA00022989"/>
    </source>
</evidence>
<evidence type="ECO:0000259" key="16">
    <source>
        <dbReference type="Pfam" id="PF17906"/>
    </source>
</evidence>
<evidence type="ECO:0000256" key="13">
    <source>
        <dbReference type="SAM" id="MobiDB-lite"/>
    </source>
</evidence>
<keyword evidence="6" id="KW-0735">Signal-anchor</keyword>
<dbReference type="InterPro" id="IPR038518">
    <property type="entry name" value="Glyco_hydro_63N_sf"/>
</dbReference>
<dbReference type="GO" id="GO:0006487">
    <property type="term" value="P:protein N-linked glycosylation"/>
    <property type="evidence" value="ECO:0007669"/>
    <property type="project" value="UniProtKB-UniRule"/>
</dbReference>
<dbReference type="InterPro" id="IPR031631">
    <property type="entry name" value="Glyco_hydro_63N"/>
</dbReference>
<dbReference type="Pfam" id="PF16923">
    <property type="entry name" value="Glyco_hydro_63N"/>
    <property type="match status" value="1"/>
</dbReference>
<dbReference type="InterPro" id="IPR012341">
    <property type="entry name" value="6hp_glycosidase-like_sf"/>
</dbReference>
<evidence type="ECO:0000256" key="9">
    <source>
        <dbReference type="ARBA" id="ARBA00023180"/>
    </source>
</evidence>
<comment type="function">
    <text evidence="12">Cleaves the distal alpha 1,2-linked glucose residue from the Glc(3)Man(9)GlcNAc(2) oligosaccharide precursor.</text>
</comment>
<dbReference type="OrthoDB" id="410058at2759"/>
<proteinExistence type="inferred from homology"/>
<sequence length="948" mass="109063">MAAMAPIEQATLRPIVYYEFLQGHSARAAADNICAAFKGNVVHYSTAVDSSEYFTEMGVKRRKQHLGRDRNDGDNRRDPNVAPDPPQLAPGKLLKGRLKKGKSKSSPAFLANLLKVGGASAVVVVGLYLAIQGYMETRVNTPFKSEKVTVREGLEVPERFWGTYRPGTYFGMKTRTPGSLVVGLMWLSEDNIKTYELPPLRPPYGISSFARHWCQVGEDVRANWEYHDGSTFGTQILYDKTFNIRVTFVKEIGGRHGGDWTFQLEVEPKVYFHVPCQPYQLFFAFLVNISEDDSPSIISLQKPLFEFMFNFIYDAEQNISYIPPIFHQVEHLTSLTHIFIYITFEEESTGWIEPVFDSGKSSLKGVVGSTPYLGNFDIEFEHISGAVIDTYFLRTASLGIERVHDVVKQSLVRVGQRSVYALIGEQLVPNHESDLIVYEVISLVQAGKNLQFNVMFKSGSFTKRSAFLKDAYFVAQLEKHRTAFEDSFQHVFNLREHGIHNESLLSFGKAALSNMLGSIGYFYGSSRVISHYNKQPVPYWKAPLYTGVPSRSFFPRGFLWDEGFHNLLIAQYNKEMTKDIMSHWFDLMNVEGWIPREQILGKEARQRTPEPFIVQHNTNANPPAFLLTVEYLLKEWKDSLTTQDAAFLQRLWPRLVAWYNWFNTTQGGNVPGSYRWRGRFPYSEHELNPKTLTSGFDDYPRASHPDEHERHLDLHCWMAFSSKVLSDLADLIGEDSSRFQGTYHYLRDSKLLDSLYWSDEYGAFTDYGMHSENVQLQKPPLPYKNPNPDRVRVTLEPAKLTHVNFFGYLNLFPFFLHLIEPNSPRLKKILDDLPNPSLLWTKHGLRSLAKSSNFYQRKNTDHDPPYWRGDIWMNMNFLALRALHHYANVPGPYKSQAQELYSKLRMNVIETIYNEYLRTGYFWERYSDKTGQGKGCSPFNGWTSLVLL</sequence>
<evidence type="ECO:0000256" key="5">
    <source>
        <dbReference type="ARBA" id="ARBA00022824"/>
    </source>
</evidence>
<dbReference type="EMBL" id="LR901292">
    <property type="protein sequence ID" value="CAD7248278.1"/>
    <property type="molecule type" value="Genomic_DNA"/>
</dbReference>
<dbReference type="PANTHER" id="PTHR10412">
    <property type="entry name" value="MANNOSYL-OLIGOSACCHARIDE GLUCOSIDASE"/>
    <property type="match status" value="1"/>
</dbReference>
<dbReference type="Pfam" id="PF03200">
    <property type="entry name" value="Glyco_hydro_63"/>
    <property type="match status" value="1"/>
</dbReference>
<comment type="subcellular location">
    <subcellularLocation>
        <location evidence="1 12">Endoplasmic reticulum membrane</location>
        <topology evidence="1 12">Single-pass type II membrane protein</topology>
    </subcellularLocation>
</comment>
<feature type="domain" description="Glycosyl hydrolase family 63 C-terminal" evidence="14">
    <location>
        <begin position="473"/>
        <end position="948"/>
    </location>
</feature>
<evidence type="ECO:0000256" key="8">
    <source>
        <dbReference type="ARBA" id="ARBA00023136"/>
    </source>
</evidence>